<dbReference type="Proteomes" id="UP001162131">
    <property type="component" value="Unassembled WGS sequence"/>
</dbReference>
<name>A0AAU9J691_9CILI</name>
<gene>
    <name evidence="1" type="ORF">BSTOLATCC_MIC27787</name>
</gene>
<evidence type="ECO:0000313" key="1">
    <source>
        <dbReference type="EMBL" id="CAG9320800.1"/>
    </source>
</evidence>
<keyword evidence="2" id="KW-1185">Reference proteome</keyword>
<evidence type="ECO:0000313" key="2">
    <source>
        <dbReference type="Proteomes" id="UP001162131"/>
    </source>
</evidence>
<dbReference type="AlphaFoldDB" id="A0AAU9J691"/>
<reference evidence="1" key="1">
    <citation type="submission" date="2021-09" db="EMBL/GenBank/DDBJ databases">
        <authorList>
            <consortium name="AG Swart"/>
            <person name="Singh M."/>
            <person name="Singh A."/>
            <person name="Seah K."/>
            <person name="Emmerich C."/>
        </authorList>
    </citation>
    <scope>NUCLEOTIDE SEQUENCE</scope>
    <source>
        <strain evidence="1">ATCC30299</strain>
    </source>
</reference>
<comment type="caution">
    <text evidence="1">The sequence shown here is derived from an EMBL/GenBank/DDBJ whole genome shotgun (WGS) entry which is preliminary data.</text>
</comment>
<protein>
    <submittedName>
        <fullName evidence="1">Uncharacterized protein</fullName>
    </submittedName>
</protein>
<proteinExistence type="predicted"/>
<accession>A0AAU9J691</accession>
<organism evidence="1 2">
    <name type="scientific">Blepharisma stoltei</name>
    <dbReference type="NCBI Taxonomy" id="1481888"/>
    <lineage>
        <taxon>Eukaryota</taxon>
        <taxon>Sar</taxon>
        <taxon>Alveolata</taxon>
        <taxon>Ciliophora</taxon>
        <taxon>Postciliodesmatophora</taxon>
        <taxon>Heterotrichea</taxon>
        <taxon>Heterotrichida</taxon>
        <taxon>Blepharismidae</taxon>
        <taxon>Blepharisma</taxon>
    </lineage>
</organism>
<sequence length="70" mass="8527">MRRIGLEMHFFFTKNNFCEPKAILVNQKAILQADSSQSTFFNSFLWWDQRLHVKFLKKKKIYIELNNFIL</sequence>
<dbReference type="EMBL" id="CAJZBQ010000027">
    <property type="protein sequence ID" value="CAG9320800.1"/>
    <property type="molecule type" value="Genomic_DNA"/>
</dbReference>